<organism evidence="5 6">
    <name type="scientific">Suricata suricatta</name>
    <name type="common">Meerkat</name>
    <dbReference type="NCBI Taxonomy" id="37032"/>
    <lineage>
        <taxon>Eukaryota</taxon>
        <taxon>Metazoa</taxon>
        <taxon>Chordata</taxon>
        <taxon>Craniata</taxon>
        <taxon>Vertebrata</taxon>
        <taxon>Euteleostomi</taxon>
        <taxon>Mammalia</taxon>
        <taxon>Eutheria</taxon>
        <taxon>Laurasiatheria</taxon>
        <taxon>Carnivora</taxon>
        <taxon>Feliformia</taxon>
        <taxon>Herpestidae</taxon>
        <taxon>Suricata</taxon>
    </lineage>
</organism>
<proteinExistence type="inferred from homology"/>
<evidence type="ECO:0000313" key="5">
    <source>
        <dbReference type="Ensembl" id="ENSSSUP00005024240.1"/>
    </source>
</evidence>
<name>A0A673USR8_SURSU</name>
<dbReference type="InterPro" id="IPR017266">
    <property type="entry name" value="DOC_1/2"/>
</dbReference>
<dbReference type="Gene3D" id="6.10.140.1300">
    <property type="match status" value="1"/>
</dbReference>
<dbReference type="PANTHER" id="PTHR22607">
    <property type="entry name" value="DELETED IN ORAL CANCER 1/CDK2-ASSOCIATED PROTEIN 1"/>
    <property type="match status" value="1"/>
</dbReference>
<dbReference type="GO" id="GO:0005634">
    <property type="term" value="C:nucleus"/>
    <property type="evidence" value="ECO:0007669"/>
    <property type="project" value="UniProtKB-SubCell"/>
</dbReference>
<dbReference type="PANTHER" id="PTHR22607:SF2">
    <property type="entry name" value="CYCLIN-DEPENDENT KINASE 2-ASSOCIATED PROTEIN 1"/>
    <property type="match status" value="1"/>
</dbReference>
<evidence type="ECO:0000256" key="2">
    <source>
        <dbReference type="ARBA" id="ARBA00008485"/>
    </source>
</evidence>
<evidence type="ECO:0000256" key="3">
    <source>
        <dbReference type="ARBA" id="ARBA00022553"/>
    </source>
</evidence>
<dbReference type="AlphaFoldDB" id="A0A673USR8"/>
<evidence type="ECO:0000256" key="4">
    <source>
        <dbReference type="ARBA" id="ARBA00023242"/>
    </source>
</evidence>
<comment type="similarity">
    <text evidence="2">Belongs to the CDK2AP family.</text>
</comment>
<keyword evidence="4" id="KW-0539">Nucleus</keyword>
<sequence>MKLKPNFPSPQNAAGSIHPLSTTMETSSQYCQQLSDYRLPSVGYPQGTGNSQIPQSKYAELLIIIKGLRKEIRLTYAREQEHHGKTKTRHHSCWSSSQDGWLKWNGTPDPSCLLAWNVFHFLPRWEDFSFSCPFHGS</sequence>
<evidence type="ECO:0000256" key="1">
    <source>
        <dbReference type="ARBA" id="ARBA00004123"/>
    </source>
</evidence>
<comment type="subcellular location">
    <subcellularLocation>
        <location evidence="1">Nucleus</location>
    </subcellularLocation>
</comment>
<dbReference type="Ensembl" id="ENSSSUT00005027758.1">
    <property type="protein sequence ID" value="ENSSSUP00005024240.1"/>
    <property type="gene ID" value="ENSSSUG00005015794.1"/>
</dbReference>
<reference evidence="5" key="1">
    <citation type="submission" date="2025-08" db="UniProtKB">
        <authorList>
            <consortium name="Ensembl"/>
        </authorList>
    </citation>
    <scope>IDENTIFICATION</scope>
</reference>
<evidence type="ECO:0000313" key="6">
    <source>
        <dbReference type="Proteomes" id="UP000472268"/>
    </source>
</evidence>
<dbReference type="GO" id="GO:0005737">
    <property type="term" value="C:cytoplasm"/>
    <property type="evidence" value="ECO:0007669"/>
    <property type="project" value="TreeGrafter"/>
</dbReference>
<keyword evidence="3" id="KW-0597">Phosphoprotein</keyword>
<dbReference type="Proteomes" id="UP000472268">
    <property type="component" value="Unplaced"/>
</dbReference>
<keyword evidence="6" id="KW-1185">Reference proteome</keyword>
<protein>
    <submittedName>
        <fullName evidence="5">Uncharacterized protein</fullName>
    </submittedName>
</protein>
<reference evidence="5" key="2">
    <citation type="submission" date="2025-09" db="UniProtKB">
        <authorList>
            <consortium name="Ensembl"/>
        </authorList>
    </citation>
    <scope>IDENTIFICATION</scope>
</reference>
<accession>A0A673USR8</accession>